<reference evidence="1 2" key="1">
    <citation type="submission" date="2021-06" db="EMBL/GenBank/DDBJ databases">
        <title>Caerostris extrusa draft genome.</title>
        <authorList>
            <person name="Kono N."/>
            <person name="Arakawa K."/>
        </authorList>
    </citation>
    <scope>NUCLEOTIDE SEQUENCE [LARGE SCALE GENOMIC DNA]</scope>
</reference>
<keyword evidence="2" id="KW-1185">Reference proteome</keyword>
<sequence length="90" mass="10131">MYCSEPGLICPQLPCICSTSHQSCIAPTAVVRDVRVLQPMFIQQDLATTTDTIPMTTDSTIMLLVTEAFWDTMDFMMVMATEEPWDTTDF</sequence>
<dbReference type="Proteomes" id="UP001054945">
    <property type="component" value="Unassembled WGS sequence"/>
</dbReference>
<accession>A0AAV4XG47</accession>
<evidence type="ECO:0000313" key="1">
    <source>
        <dbReference type="EMBL" id="GIY93594.1"/>
    </source>
</evidence>
<comment type="caution">
    <text evidence="1">The sequence shown here is derived from an EMBL/GenBank/DDBJ whole genome shotgun (WGS) entry which is preliminary data.</text>
</comment>
<name>A0AAV4XG47_CAEEX</name>
<gene>
    <name evidence="1" type="ORF">CEXT_330331</name>
</gene>
<proteinExistence type="predicted"/>
<evidence type="ECO:0000313" key="2">
    <source>
        <dbReference type="Proteomes" id="UP001054945"/>
    </source>
</evidence>
<dbReference type="AlphaFoldDB" id="A0AAV4XG47"/>
<dbReference type="EMBL" id="BPLR01000282">
    <property type="protein sequence ID" value="GIY93594.1"/>
    <property type="molecule type" value="Genomic_DNA"/>
</dbReference>
<organism evidence="1 2">
    <name type="scientific">Caerostris extrusa</name>
    <name type="common">Bark spider</name>
    <name type="synonym">Caerostris bankana</name>
    <dbReference type="NCBI Taxonomy" id="172846"/>
    <lineage>
        <taxon>Eukaryota</taxon>
        <taxon>Metazoa</taxon>
        <taxon>Ecdysozoa</taxon>
        <taxon>Arthropoda</taxon>
        <taxon>Chelicerata</taxon>
        <taxon>Arachnida</taxon>
        <taxon>Araneae</taxon>
        <taxon>Araneomorphae</taxon>
        <taxon>Entelegynae</taxon>
        <taxon>Araneoidea</taxon>
        <taxon>Araneidae</taxon>
        <taxon>Caerostris</taxon>
    </lineage>
</organism>
<protein>
    <submittedName>
        <fullName evidence="1">Uncharacterized protein</fullName>
    </submittedName>
</protein>